<gene>
    <name evidence="11" type="ORF">RM590_12815</name>
</gene>
<dbReference type="SUPFAM" id="SSF49785">
    <property type="entry name" value="Galactose-binding domain-like"/>
    <property type="match status" value="1"/>
</dbReference>
<sequence length="586" mass="62536">MELRTALRSTLAAAAAGVLAVLAAPPPAAAQDGAADAYAAEVYEAEDGELIGVTAASTAPGFSGTGYVEGFDTADDRVVVTIPDSPGGLYDLTVHYRAPYGQKNAVLQLNGAGMGEVTLPETTEFSTVAAGKVLLEEGANTITVQNGWGWYEIDALSIAPVPPRPPHQTTGVPVNPQATPEARSLLSYLNDHYGEVILSGQQDVSGITWLEENVGRAPAVAGLDMMDYSPSRVERGTVGTDVDNALAWDERGGIVTFAWHWNAPTGLIDEPGKEWWRGFYTDATTFDLAAALADPESEEYALLLRDIDAIAAELSRLQDAGVPVLWRPLHEAEGGWFWWGAKGPGPAKELYRLMYERMTEHHGLHNLIWVWNSVSPEWYPGDDVVDIVSADSYPPAGDYGPVSATYEKLVDLTGDTKIVALTENASIPDPDLLESYQAHWSWFVTWSGNFLTDGNTNSRAHLEHVYNHERVITLDELGDFKNHGGCAATHRVADRWGTGHLGNVTVTNTGDEPLSGWRVAWNLPAGVTVSSAWNATLTAGETGVRATSAAWNGQLAPGGVTTFGYLGRGALPSSVVPAPSCAATGS</sequence>
<dbReference type="Pfam" id="PF16990">
    <property type="entry name" value="CBM_35"/>
    <property type="match status" value="1"/>
</dbReference>
<evidence type="ECO:0000259" key="10">
    <source>
        <dbReference type="PROSITE" id="PS51764"/>
    </source>
</evidence>
<evidence type="ECO:0000256" key="4">
    <source>
        <dbReference type="ARBA" id="ARBA00023295"/>
    </source>
</evidence>
<keyword evidence="2 7" id="KW-0732">Signal</keyword>
<evidence type="ECO:0000256" key="6">
    <source>
        <dbReference type="PROSITE-ProRule" id="PRU01100"/>
    </source>
</evidence>
<feature type="active site" description="Proton donor" evidence="6">
    <location>
        <position position="331"/>
    </location>
</feature>
<dbReference type="InterPro" id="IPR005084">
    <property type="entry name" value="CBM6"/>
</dbReference>
<name>A0ABU2MPG2_9ACTN</name>
<dbReference type="PANTHER" id="PTHR40079:SF4">
    <property type="entry name" value="GH26 DOMAIN-CONTAINING PROTEIN-RELATED"/>
    <property type="match status" value="1"/>
</dbReference>
<dbReference type="Gene3D" id="2.60.120.260">
    <property type="entry name" value="Galactose-binding domain-like"/>
    <property type="match status" value="1"/>
</dbReference>
<dbReference type="SUPFAM" id="SSF49384">
    <property type="entry name" value="Carbohydrate-binding domain"/>
    <property type="match status" value="1"/>
</dbReference>
<dbReference type="InterPro" id="IPR008979">
    <property type="entry name" value="Galactose-bd-like_sf"/>
</dbReference>
<dbReference type="CDD" id="cd04086">
    <property type="entry name" value="CBM35_mannanase-like"/>
    <property type="match status" value="1"/>
</dbReference>
<evidence type="ECO:0000259" key="8">
    <source>
        <dbReference type="PROSITE" id="PS51173"/>
    </source>
</evidence>
<dbReference type="SUPFAM" id="SSF51445">
    <property type="entry name" value="(Trans)glycosidases"/>
    <property type="match status" value="1"/>
</dbReference>
<dbReference type="InterPro" id="IPR017853">
    <property type="entry name" value="GH"/>
</dbReference>
<reference evidence="12" key="1">
    <citation type="submission" date="2023-07" db="EMBL/GenBank/DDBJ databases">
        <title>30 novel species of actinomycetes from the DSMZ collection.</title>
        <authorList>
            <person name="Nouioui I."/>
        </authorList>
    </citation>
    <scope>NUCLEOTIDE SEQUENCE [LARGE SCALE GENOMIC DNA]</scope>
    <source>
        <strain evidence="12">DSM 44938</strain>
    </source>
</reference>
<feature type="domain" description="CBM2" evidence="8">
    <location>
        <begin position="479"/>
        <end position="584"/>
    </location>
</feature>
<evidence type="ECO:0000256" key="5">
    <source>
        <dbReference type="ARBA" id="ARBA00023326"/>
    </source>
</evidence>
<evidence type="ECO:0000313" key="12">
    <source>
        <dbReference type="Proteomes" id="UP001183246"/>
    </source>
</evidence>
<dbReference type="PROSITE" id="PS51764">
    <property type="entry name" value="GH26"/>
    <property type="match status" value="1"/>
</dbReference>
<dbReference type="InterPro" id="IPR012291">
    <property type="entry name" value="CBM2_carb-bd_dom_sf"/>
</dbReference>
<dbReference type="RefSeq" id="WP_311704627.1">
    <property type="nucleotide sequence ID" value="NZ_JAVREL010000006.1"/>
</dbReference>
<evidence type="ECO:0000256" key="3">
    <source>
        <dbReference type="ARBA" id="ARBA00022801"/>
    </source>
</evidence>
<evidence type="ECO:0000313" key="11">
    <source>
        <dbReference type="EMBL" id="MDT0343489.1"/>
    </source>
</evidence>
<dbReference type="Pfam" id="PF02156">
    <property type="entry name" value="Glyco_hydro_26"/>
    <property type="match status" value="1"/>
</dbReference>
<feature type="chain" id="PRO_5046865081" evidence="7">
    <location>
        <begin position="31"/>
        <end position="586"/>
    </location>
</feature>
<dbReference type="Gene3D" id="2.60.40.290">
    <property type="match status" value="1"/>
</dbReference>
<evidence type="ECO:0000259" key="9">
    <source>
        <dbReference type="PROSITE" id="PS51175"/>
    </source>
</evidence>
<dbReference type="PANTHER" id="PTHR40079">
    <property type="entry name" value="MANNAN ENDO-1,4-BETA-MANNOSIDASE E-RELATED"/>
    <property type="match status" value="1"/>
</dbReference>
<dbReference type="InterPro" id="IPR022790">
    <property type="entry name" value="GH26_dom"/>
</dbReference>
<organism evidence="11 12">
    <name type="scientific">Streptomyces litchfieldiae</name>
    <dbReference type="NCBI Taxonomy" id="3075543"/>
    <lineage>
        <taxon>Bacteria</taxon>
        <taxon>Bacillati</taxon>
        <taxon>Actinomycetota</taxon>
        <taxon>Actinomycetes</taxon>
        <taxon>Kitasatosporales</taxon>
        <taxon>Streptomycetaceae</taxon>
        <taxon>Streptomyces</taxon>
    </lineage>
</organism>
<keyword evidence="12" id="KW-1185">Reference proteome</keyword>
<dbReference type="InterPro" id="IPR001919">
    <property type="entry name" value="CBD2"/>
</dbReference>
<evidence type="ECO:0000256" key="2">
    <source>
        <dbReference type="ARBA" id="ARBA00022729"/>
    </source>
</evidence>
<protein>
    <submittedName>
        <fullName evidence="11">Glycosyl hydrolase</fullName>
    </submittedName>
</protein>
<dbReference type="PROSITE" id="PS51173">
    <property type="entry name" value="CBM2"/>
    <property type="match status" value="1"/>
</dbReference>
<dbReference type="EMBL" id="JAVREL010000006">
    <property type="protein sequence ID" value="MDT0343489.1"/>
    <property type="molecule type" value="Genomic_DNA"/>
</dbReference>
<evidence type="ECO:0000256" key="1">
    <source>
        <dbReference type="ARBA" id="ARBA00007754"/>
    </source>
</evidence>
<feature type="active site" description="Nucleophile" evidence="6">
    <location>
        <position position="423"/>
    </location>
</feature>
<dbReference type="PRINTS" id="PR00739">
    <property type="entry name" value="GLHYDRLASE26"/>
</dbReference>
<dbReference type="GO" id="GO:0016787">
    <property type="term" value="F:hydrolase activity"/>
    <property type="evidence" value="ECO:0007669"/>
    <property type="project" value="UniProtKB-KW"/>
</dbReference>
<dbReference type="InterPro" id="IPR008965">
    <property type="entry name" value="CBM2/CBM3_carb-bd_dom_sf"/>
</dbReference>
<comment type="caution">
    <text evidence="11">The sequence shown here is derived from an EMBL/GenBank/DDBJ whole genome shotgun (WGS) entry which is preliminary data.</text>
</comment>
<dbReference type="SMART" id="SM00637">
    <property type="entry name" value="CBD_II"/>
    <property type="match status" value="1"/>
</dbReference>
<comment type="similarity">
    <text evidence="1 6">Belongs to the glycosyl hydrolase 26 family.</text>
</comment>
<keyword evidence="5" id="KW-0624">Polysaccharide degradation</keyword>
<accession>A0ABU2MPG2</accession>
<dbReference type="Gene3D" id="3.20.20.80">
    <property type="entry name" value="Glycosidases"/>
    <property type="match status" value="1"/>
</dbReference>
<feature type="signal peptide" evidence="7">
    <location>
        <begin position="1"/>
        <end position="30"/>
    </location>
</feature>
<evidence type="ECO:0000256" key="7">
    <source>
        <dbReference type="SAM" id="SignalP"/>
    </source>
</evidence>
<dbReference type="PROSITE" id="PS51175">
    <property type="entry name" value="CBM6"/>
    <property type="match status" value="1"/>
</dbReference>
<dbReference type="Pfam" id="PF00553">
    <property type="entry name" value="CBM_2"/>
    <property type="match status" value="1"/>
</dbReference>
<keyword evidence="5" id="KW-0119">Carbohydrate metabolism</keyword>
<dbReference type="InterPro" id="IPR000805">
    <property type="entry name" value="Glyco_hydro_26"/>
</dbReference>
<proteinExistence type="inferred from homology"/>
<dbReference type="Proteomes" id="UP001183246">
    <property type="component" value="Unassembled WGS sequence"/>
</dbReference>
<feature type="domain" description="GH26" evidence="10">
    <location>
        <begin position="180"/>
        <end position="475"/>
    </location>
</feature>
<keyword evidence="3 6" id="KW-0378">Hydrolase</keyword>
<feature type="domain" description="CBM6" evidence="9">
    <location>
        <begin position="41"/>
        <end position="159"/>
    </location>
</feature>
<keyword evidence="4 6" id="KW-0326">Glycosidase</keyword>